<dbReference type="HAMAP" id="MF_01405">
    <property type="entry name" value="Non_canon_purine_NTPase"/>
    <property type="match status" value="1"/>
</dbReference>
<feature type="binding site" evidence="10">
    <location>
        <begin position="149"/>
        <end position="152"/>
    </location>
    <ligand>
        <name>substrate</name>
    </ligand>
</feature>
<dbReference type="GO" id="GO:0005829">
    <property type="term" value="C:cytosol"/>
    <property type="evidence" value="ECO:0007669"/>
    <property type="project" value="TreeGrafter"/>
</dbReference>
<keyword evidence="4 10" id="KW-0547">Nucleotide-binding</keyword>
<dbReference type="GO" id="GO:0000166">
    <property type="term" value="F:nucleotide binding"/>
    <property type="evidence" value="ECO:0007669"/>
    <property type="project" value="UniProtKB-KW"/>
</dbReference>
<dbReference type="SUPFAM" id="SSF52972">
    <property type="entry name" value="ITPase-like"/>
    <property type="match status" value="1"/>
</dbReference>
<dbReference type="InterPro" id="IPR020922">
    <property type="entry name" value="dITP/XTP_pyrophosphatase"/>
</dbReference>
<comment type="similarity">
    <text evidence="1 10 11">Belongs to the HAM1 NTPase family.</text>
</comment>
<evidence type="ECO:0000256" key="8">
    <source>
        <dbReference type="ARBA" id="ARBA00051875"/>
    </source>
</evidence>
<dbReference type="EMBL" id="FOFB01000009">
    <property type="protein sequence ID" value="SEQ38936.1"/>
    <property type="molecule type" value="Genomic_DNA"/>
</dbReference>
<evidence type="ECO:0000256" key="9">
    <source>
        <dbReference type="ARBA" id="ARBA00052017"/>
    </source>
</evidence>
<feature type="binding site" evidence="10">
    <location>
        <position position="69"/>
    </location>
    <ligand>
        <name>Mg(2+)</name>
        <dbReference type="ChEBI" id="CHEBI:18420"/>
    </ligand>
</feature>
<reference evidence="13" key="1">
    <citation type="submission" date="2016-10" db="EMBL/GenBank/DDBJ databases">
        <authorList>
            <person name="Varghese N."/>
            <person name="Submissions S."/>
        </authorList>
    </citation>
    <scope>NUCLEOTIDE SEQUENCE [LARGE SCALE GENOMIC DNA]</scope>
    <source>
        <strain evidence="13">DSM 24740</strain>
    </source>
</reference>
<evidence type="ECO:0000256" key="1">
    <source>
        <dbReference type="ARBA" id="ARBA00008023"/>
    </source>
</evidence>
<dbReference type="InterPro" id="IPR029001">
    <property type="entry name" value="ITPase-like_fam"/>
</dbReference>
<evidence type="ECO:0000256" key="3">
    <source>
        <dbReference type="ARBA" id="ARBA00022723"/>
    </source>
</evidence>
<dbReference type="InParanoid" id="A0A1H9FM22"/>
<dbReference type="InterPro" id="IPR002637">
    <property type="entry name" value="RdgB/HAM1"/>
</dbReference>
<evidence type="ECO:0000256" key="6">
    <source>
        <dbReference type="ARBA" id="ARBA00022842"/>
    </source>
</evidence>
<comment type="catalytic activity">
    <reaction evidence="8 10">
        <text>dITP + H2O = dIMP + diphosphate + H(+)</text>
        <dbReference type="Rhea" id="RHEA:28342"/>
        <dbReference type="ChEBI" id="CHEBI:15377"/>
        <dbReference type="ChEBI" id="CHEBI:15378"/>
        <dbReference type="ChEBI" id="CHEBI:33019"/>
        <dbReference type="ChEBI" id="CHEBI:61194"/>
        <dbReference type="ChEBI" id="CHEBI:61382"/>
        <dbReference type="EC" id="3.6.1.66"/>
    </reaction>
</comment>
<keyword evidence="7 10" id="KW-0546">Nucleotide metabolism</keyword>
<feature type="binding site" evidence="10">
    <location>
        <begin position="178"/>
        <end position="179"/>
    </location>
    <ligand>
        <name>substrate</name>
    </ligand>
</feature>
<evidence type="ECO:0000256" key="11">
    <source>
        <dbReference type="RuleBase" id="RU003781"/>
    </source>
</evidence>
<dbReference type="PANTHER" id="PTHR11067:SF9">
    <property type="entry name" value="INOSINE TRIPHOSPHATE PYROPHOSPHATASE"/>
    <property type="match status" value="1"/>
</dbReference>
<feature type="binding site" evidence="10">
    <location>
        <position position="173"/>
    </location>
    <ligand>
        <name>substrate</name>
    </ligand>
</feature>
<sequence>MSKLVFATNNPHKIAEIKAQLGGEYDFLSLKDIDCLEEIPETTGTIPGNARQKAHFVKDNYGYDCFSEDTGLEIDALGGAPGVDTAHYAGPERSAEANNAKVFAGLTGEAVRTARFRTFICLLLQGEEHLFEGRCEGTISTELRGAEGFGYDPIFIPAEGDGRTFAEMSGAEKRQFSHRARAMAKLQDFLRKNATD</sequence>
<comment type="caution">
    <text evidence="10">Lacks conserved residue(s) required for the propagation of feature annotation.</text>
</comment>
<protein>
    <recommendedName>
        <fullName evidence="10">dITP/XTP pyrophosphatase</fullName>
        <ecNumber evidence="10">3.6.1.66</ecNumber>
    </recommendedName>
    <alternativeName>
        <fullName evidence="10">Non-canonical purine NTP pyrophosphatase</fullName>
    </alternativeName>
    <alternativeName>
        <fullName evidence="10">Non-standard purine NTP pyrophosphatase</fullName>
    </alternativeName>
    <alternativeName>
        <fullName evidence="10">Nucleoside-triphosphate diphosphatase</fullName>
    </alternativeName>
    <alternativeName>
        <fullName evidence="10">Nucleoside-triphosphate pyrophosphatase</fullName>
        <shortName evidence="10">NTPase</shortName>
    </alternativeName>
</protein>
<accession>A0A1H9FM22</accession>
<dbReference type="NCBIfam" id="TIGR00042">
    <property type="entry name" value="RdgB/HAM1 family non-canonical purine NTP pyrophosphatase"/>
    <property type="match status" value="1"/>
</dbReference>
<keyword evidence="13" id="KW-1185">Reference proteome</keyword>
<evidence type="ECO:0000256" key="4">
    <source>
        <dbReference type="ARBA" id="ARBA00022741"/>
    </source>
</evidence>
<evidence type="ECO:0000313" key="13">
    <source>
        <dbReference type="Proteomes" id="UP000199021"/>
    </source>
</evidence>
<evidence type="ECO:0000256" key="5">
    <source>
        <dbReference type="ARBA" id="ARBA00022801"/>
    </source>
</evidence>
<evidence type="ECO:0000256" key="2">
    <source>
        <dbReference type="ARBA" id="ARBA00011738"/>
    </source>
</evidence>
<organism evidence="12 13">
    <name type="scientific">Neolewinella agarilytica</name>
    <dbReference type="NCBI Taxonomy" id="478744"/>
    <lineage>
        <taxon>Bacteria</taxon>
        <taxon>Pseudomonadati</taxon>
        <taxon>Bacteroidota</taxon>
        <taxon>Saprospiria</taxon>
        <taxon>Saprospirales</taxon>
        <taxon>Lewinellaceae</taxon>
        <taxon>Neolewinella</taxon>
    </lineage>
</organism>
<keyword evidence="5 10" id="KW-0378">Hydrolase</keyword>
<comment type="cofactor">
    <cofactor evidence="10">
        <name>Mg(2+)</name>
        <dbReference type="ChEBI" id="CHEBI:18420"/>
    </cofactor>
    <text evidence="10">Binds 1 Mg(2+) ion per subunit.</text>
</comment>
<gene>
    <name evidence="12" type="ORF">SAMN05444359_10926</name>
</gene>
<keyword evidence="6 10" id="KW-0460">Magnesium</keyword>
<dbReference type="Pfam" id="PF01725">
    <property type="entry name" value="Ham1p_like"/>
    <property type="match status" value="1"/>
</dbReference>
<dbReference type="GO" id="GO:0036222">
    <property type="term" value="F:XTP diphosphatase activity"/>
    <property type="evidence" value="ECO:0007669"/>
    <property type="project" value="UniProtKB-UniRule"/>
</dbReference>
<dbReference type="GO" id="GO:0017111">
    <property type="term" value="F:ribonucleoside triphosphate phosphatase activity"/>
    <property type="evidence" value="ECO:0007669"/>
    <property type="project" value="InterPro"/>
</dbReference>
<evidence type="ECO:0000256" key="10">
    <source>
        <dbReference type="HAMAP-Rule" id="MF_01405"/>
    </source>
</evidence>
<dbReference type="GO" id="GO:0035870">
    <property type="term" value="F:dITP diphosphatase activity"/>
    <property type="evidence" value="ECO:0007669"/>
    <property type="project" value="UniProtKB-UniRule"/>
</dbReference>
<proteinExistence type="inferred from homology"/>
<comment type="catalytic activity">
    <reaction evidence="10">
        <text>ITP + H2O = IMP + diphosphate + H(+)</text>
        <dbReference type="Rhea" id="RHEA:29399"/>
        <dbReference type="ChEBI" id="CHEBI:15377"/>
        <dbReference type="ChEBI" id="CHEBI:15378"/>
        <dbReference type="ChEBI" id="CHEBI:33019"/>
        <dbReference type="ChEBI" id="CHEBI:58053"/>
        <dbReference type="ChEBI" id="CHEBI:61402"/>
        <dbReference type="EC" id="3.6.1.66"/>
    </reaction>
</comment>
<comment type="function">
    <text evidence="10">Pyrophosphatase that catalyzes the hydrolysis of nucleoside triphosphates to their monophosphate derivatives, with a high preference for the non-canonical purine nucleotides XTP (xanthosine triphosphate), dITP (deoxyinosine triphosphate) and ITP. Seems to function as a house-cleaning enzyme that removes non-canonical purine nucleotides from the nucleotide pool, thus preventing their incorporation into DNA/RNA and avoiding chromosomal lesions.</text>
</comment>
<feature type="active site" description="Proton acceptor" evidence="10">
    <location>
        <position position="69"/>
    </location>
</feature>
<keyword evidence="3 10" id="KW-0479">Metal-binding</keyword>
<dbReference type="GO" id="GO:0036220">
    <property type="term" value="F:ITP diphosphatase activity"/>
    <property type="evidence" value="ECO:0007669"/>
    <property type="project" value="UniProtKB-UniRule"/>
</dbReference>
<dbReference type="PANTHER" id="PTHR11067">
    <property type="entry name" value="INOSINE TRIPHOSPHATE PYROPHOSPHATASE/HAM1 PROTEIN"/>
    <property type="match status" value="1"/>
</dbReference>
<dbReference type="OrthoDB" id="9807456at2"/>
<dbReference type="EC" id="3.6.1.66" evidence="10"/>
<dbReference type="FunFam" id="3.90.950.10:FF:000001">
    <property type="entry name" value="dITP/XTP pyrophosphatase"/>
    <property type="match status" value="1"/>
</dbReference>
<evidence type="ECO:0000256" key="7">
    <source>
        <dbReference type="ARBA" id="ARBA00023080"/>
    </source>
</evidence>
<dbReference type="GO" id="GO:0009117">
    <property type="term" value="P:nucleotide metabolic process"/>
    <property type="evidence" value="ECO:0007669"/>
    <property type="project" value="UniProtKB-KW"/>
</dbReference>
<comment type="catalytic activity">
    <reaction evidence="9 10">
        <text>XTP + H2O = XMP + diphosphate + H(+)</text>
        <dbReference type="Rhea" id="RHEA:28610"/>
        <dbReference type="ChEBI" id="CHEBI:15377"/>
        <dbReference type="ChEBI" id="CHEBI:15378"/>
        <dbReference type="ChEBI" id="CHEBI:33019"/>
        <dbReference type="ChEBI" id="CHEBI:57464"/>
        <dbReference type="ChEBI" id="CHEBI:61314"/>
        <dbReference type="EC" id="3.6.1.66"/>
    </reaction>
</comment>
<dbReference type="GO" id="GO:0009146">
    <property type="term" value="P:purine nucleoside triphosphate catabolic process"/>
    <property type="evidence" value="ECO:0007669"/>
    <property type="project" value="UniProtKB-UniRule"/>
</dbReference>
<feature type="binding site" evidence="10">
    <location>
        <begin position="8"/>
        <end position="13"/>
    </location>
    <ligand>
        <name>substrate</name>
    </ligand>
</feature>
<dbReference type="STRING" id="478744.SAMN05444359_10926"/>
<dbReference type="GO" id="GO:0046872">
    <property type="term" value="F:metal ion binding"/>
    <property type="evidence" value="ECO:0007669"/>
    <property type="project" value="UniProtKB-KW"/>
</dbReference>
<dbReference type="Proteomes" id="UP000199021">
    <property type="component" value="Unassembled WGS sequence"/>
</dbReference>
<dbReference type="FunCoup" id="A0A1H9FM22">
    <property type="interactions" value="431"/>
</dbReference>
<dbReference type="CDD" id="cd00515">
    <property type="entry name" value="HAM1"/>
    <property type="match status" value="1"/>
</dbReference>
<comment type="subunit">
    <text evidence="2 10">Homodimer.</text>
</comment>
<name>A0A1H9FM22_9BACT</name>
<dbReference type="AlphaFoldDB" id="A0A1H9FM22"/>
<dbReference type="Gene3D" id="3.90.950.10">
    <property type="match status" value="1"/>
</dbReference>
<evidence type="ECO:0000313" key="12">
    <source>
        <dbReference type="EMBL" id="SEQ38936.1"/>
    </source>
</evidence>
<dbReference type="RefSeq" id="WP_090167754.1">
    <property type="nucleotide sequence ID" value="NZ_FOFB01000009.1"/>
</dbReference>
<feature type="binding site" evidence="10">
    <location>
        <position position="70"/>
    </location>
    <ligand>
        <name>substrate</name>
    </ligand>
</feature>